<comment type="caution">
    <text evidence="2">The sequence shown here is derived from an EMBL/GenBank/DDBJ whole genome shotgun (WGS) entry which is preliminary data.</text>
</comment>
<feature type="compositionally biased region" description="Polar residues" evidence="1">
    <location>
        <begin position="42"/>
        <end position="51"/>
    </location>
</feature>
<keyword evidence="3" id="KW-1185">Reference proteome</keyword>
<protein>
    <submittedName>
        <fullName evidence="2">Uncharacterized protein</fullName>
    </submittedName>
</protein>
<evidence type="ECO:0000313" key="2">
    <source>
        <dbReference type="EMBL" id="TNN27147.1"/>
    </source>
</evidence>
<organism evidence="2 3">
    <name type="scientific">Liparis tanakae</name>
    <name type="common">Tanaka's snailfish</name>
    <dbReference type="NCBI Taxonomy" id="230148"/>
    <lineage>
        <taxon>Eukaryota</taxon>
        <taxon>Metazoa</taxon>
        <taxon>Chordata</taxon>
        <taxon>Craniata</taxon>
        <taxon>Vertebrata</taxon>
        <taxon>Euteleostomi</taxon>
        <taxon>Actinopterygii</taxon>
        <taxon>Neopterygii</taxon>
        <taxon>Teleostei</taxon>
        <taxon>Neoteleostei</taxon>
        <taxon>Acanthomorphata</taxon>
        <taxon>Eupercaria</taxon>
        <taxon>Perciformes</taxon>
        <taxon>Cottioidei</taxon>
        <taxon>Cottales</taxon>
        <taxon>Liparidae</taxon>
        <taxon>Liparis</taxon>
    </lineage>
</organism>
<reference evidence="2 3" key="1">
    <citation type="submission" date="2019-03" db="EMBL/GenBank/DDBJ databases">
        <title>First draft genome of Liparis tanakae, snailfish: a comprehensive survey of snailfish specific genes.</title>
        <authorList>
            <person name="Kim W."/>
            <person name="Song I."/>
            <person name="Jeong J.-H."/>
            <person name="Kim D."/>
            <person name="Kim S."/>
            <person name="Ryu S."/>
            <person name="Song J.Y."/>
            <person name="Lee S.K."/>
        </authorList>
    </citation>
    <scope>NUCLEOTIDE SEQUENCE [LARGE SCALE GENOMIC DNA]</scope>
    <source>
        <tissue evidence="2">Muscle</tissue>
    </source>
</reference>
<accession>A0A4Z2EE32</accession>
<proteinExistence type="predicted"/>
<name>A0A4Z2EE32_9TELE</name>
<dbReference type="EMBL" id="SRLO01008796">
    <property type="protein sequence ID" value="TNN27147.1"/>
    <property type="molecule type" value="Genomic_DNA"/>
</dbReference>
<feature type="compositionally biased region" description="Basic residues" evidence="1">
    <location>
        <begin position="31"/>
        <end position="40"/>
    </location>
</feature>
<evidence type="ECO:0000256" key="1">
    <source>
        <dbReference type="SAM" id="MobiDB-lite"/>
    </source>
</evidence>
<dbReference type="AlphaFoldDB" id="A0A4Z2EE32"/>
<evidence type="ECO:0000313" key="3">
    <source>
        <dbReference type="Proteomes" id="UP000314294"/>
    </source>
</evidence>
<feature type="region of interest" description="Disordered" evidence="1">
    <location>
        <begin position="1"/>
        <end position="51"/>
    </location>
</feature>
<gene>
    <name evidence="2" type="ORF">EYF80_062709</name>
</gene>
<feature type="compositionally biased region" description="Basic and acidic residues" evidence="1">
    <location>
        <begin position="1"/>
        <end position="13"/>
    </location>
</feature>
<dbReference type="Proteomes" id="UP000314294">
    <property type="component" value="Unassembled WGS sequence"/>
</dbReference>
<sequence>MRFDPREIEREPFSETSPSDAIVSPADGDRRRGRGRRRRGSSPDTTSCVERSEQVTLSFIKPLALNLSVVHIRELCPLVGSL</sequence>